<comment type="similarity">
    <text evidence="1 2">Belongs to the TIFY/JAZ family.</text>
</comment>
<accession>A0AAD5BM54</accession>
<dbReference type="Pfam" id="PF06200">
    <property type="entry name" value="tify"/>
    <property type="match status" value="1"/>
</dbReference>
<dbReference type="InterPro" id="IPR018467">
    <property type="entry name" value="CCT_CS"/>
</dbReference>
<keyword evidence="2" id="KW-0539">Nucleus</keyword>
<dbReference type="PANTHER" id="PTHR33077:SF5">
    <property type="entry name" value="PROTEIN TIFY 9"/>
    <property type="match status" value="1"/>
</dbReference>
<feature type="domain" description="Tify" evidence="3">
    <location>
        <begin position="85"/>
        <end position="119"/>
    </location>
</feature>
<dbReference type="EMBL" id="JAMZMK010012171">
    <property type="protein sequence ID" value="KAI7724729.1"/>
    <property type="molecule type" value="Genomic_DNA"/>
</dbReference>
<dbReference type="Proteomes" id="UP001206925">
    <property type="component" value="Unassembled WGS sequence"/>
</dbReference>
<gene>
    <name evidence="4" type="ORF">M8C21_004606</name>
</gene>
<dbReference type="PROSITE" id="PS51320">
    <property type="entry name" value="TIFY"/>
    <property type="match status" value="1"/>
</dbReference>
<evidence type="ECO:0000256" key="1">
    <source>
        <dbReference type="ARBA" id="ARBA00008614"/>
    </source>
</evidence>
<proteinExistence type="inferred from homology"/>
<comment type="function">
    <text evidence="2">Repressor of jasmonate responses.</text>
</comment>
<dbReference type="GO" id="GO:0005634">
    <property type="term" value="C:nucleus"/>
    <property type="evidence" value="ECO:0007669"/>
    <property type="project" value="UniProtKB-SubCell"/>
</dbReference>
<dbReference type="Pfam" id="PF09425">
    <property type="entry name" value="Jas_motif"/>
    <property type="match status" value="1"/>
</dbReference>
<dbReference type="SMART" id="SM00979">
    <property type="entry name" value="TIFY"/>
    <property type="match status" value="1"/>
</dbReference>
<dbReference type="InterPro" id="IPR010399">
    <property type="entry name" value="Tify_dom"/>
</dbReference>
<evidence type="ECO:0000259" key="3">
    <source>
        <dbReference type="PROSITE" id="PS51320"/>
    </source>
</evidence>
<comment type="subcellular location">
    <subcellularLocation>
        <location evidence="2">Nucleus</location>
    </subcellularLocation>
</comment>
<comment type="domain">
    <text evidence="2">The jas domain is required for interaction with COI1.</text>
</comment>
<dbReference type="InterPro" id="IPR040390">
    <property type="entry name" value="TIFY/JAZ"/>
</dbReference>
<dbReference type="GO" id="GO:0031347">
    <property type="term" value="P:regulation of defense response"/>
    <property type="evidence" value="ECO:0007669"/>
    <property type="project" value="UniProtKB-UniRule"/>
</dbReference>
<evidence type="ECO:0000313" key="4">
    <source>
        <dbReference type="EMBL" id="KAI7724729.1"/>
    </source>
</evidence>
<evidence type="ECO:0000256" key="2">
    <source>
        <dbReference type="RuleBase" id="RU369065"/>
    </source>
</evidence>
<dbReference type="PANTHER" id="PTHR33077">
    <property type="entry name" value="PROTEIN TIFY 4A-RELATED-RELATED"/>
    <property type="match status" value="1"/>
</dbReference>
<dbReference type="GO" id="GO:0009611">
    <property type="term" value="P:response to wounding"/>
    <property type="evidence" value="ECO:0007669"/>
    <property type="project" value="UniProtKB-UniRule"/>
</dbReference>
<comment type="caution">
    <text evidence="4">The sequence shown here is derived from an EMBL/GenBank/DDBJ whole genome shotgun (WGS) entry which is preliminary data.</text>
</comment>
<keyword evidence="5" id="KW-1185">Reference proteome</keyword>
<keyword evidence="2" id="KW-1184">Jasmonic acid signaling pathway</keyword>
<dbReference type="GO" id="GO:2000022">
    <property type="term" value="P:regulation of jasmonic acid mediated signaling pathway"/>
    <property type="evidence" value="ECO:0007669"/>
    <property type="project" value="UniProtKB-UniRule"/>
</dbReference>
<reference evidence="4" key="1">
    <citation type="submission" date="2022-06" db="EMBL/GenBank/DDBJ databases">
        <title>Uncovering the hologenomic basis of an extraordinary plant invasion.</title>
        <authorList>
            <person name="Bieker V.C."/>
            <person name="Martin M.D."/>
            <person name="Gilbert T."/>
            <person name="Hodgins K."/>
            <person name="Battlay P."/>
            <person name="Petersen B."/>
            <person name="Wilson J."/>
        </authorList>
    </citation>
    <scope>NUCLEOTIDE SEQUENCE</scope>
    <source>
        <strain evidence="4">AA19_3_7</strain>
        <tissue evidence="4">Leaf</tissue>
    </source>
</reference>
<organism evidence="4 5">
    <name type="scientific">Ambrosia artemisiifolia</name>
    <name type="common">Common ragweed</name>
    <dbReference type="NCBI Taxonomy" id="4212"/>
    <lineage>
        <taxon>Eukaryota</taxon>
        <taxon>Viridiplantae</taxon>
        <taxon>Streptophyta</taxon>
        <taxon>Embryophyta</taxon>
        <taxon>Tracheophyta</taxon>
        <taxon>Spermatophyta</taxon>
        <taxon>Magnoliopsida</taxon>
        <taxon>eudicotyledons</taxon>
        <taxon>Gunneridae</taxon>
        <taxon>Pentapetalae</taxon>
        <taxon>asterids</taxon>
        <taxon>campanulids</taxon>
        <taxon>Asterales</taxon>
        <taxon>Asteraceae</taxon>
        <taxon>Asteroideae</taxon>
        <taxon>Heliantheae alliance</taxon>
        <taxon>Heliantheae</taxon>
        <taxon>Ambrosia</taxon>
    </lineage>
</organism>
<protein>
    <recommendedName>
        <fullName evidence="2">Protein TIFY</fullName>
    </recommendedName>
    <alternativeName>
        <fullName evidence="2">Jasmonate ZIM domain-containing protein</fullName>
    </alternativeName>
</protein>
<dbReference type="AlphaFoldDB" id="A0AAD5BM54"/>
<name>A0AAD5BM54_AMBAR</name>
<evidence type="ECO:0000313" key="5">
    <source>
        <dbReference type="Proteomes" id="UP001206925"/>
    </source>
</evidence>
<sequence length="187" mass="20721">MSESSVIHEIDFFRLKEQSEESYPKKLSPRRNIRDVISKINPELLKPAVASAFANNRFVGNKSYASHPPLQTLPVYNHECSSVNTSTTAVPLTIIYNGVVTVFDVSPSHADNIMKLADNVNPVSKPVAESTVAVKHENNQNPSIGGVLNKDLPLSRKKSLKRFLEKRKERQVSISPYANSQGNASLH</sequence>